<feature type="domain" description="CheB-type methylesterase" evidence="5">
    <location>
        <begin position="1"/>
        <end position="190"/>
    </location>
</feature>
<feature type="active site" evidence="4">
    <location>
        <position position="39"/>
    </location>
</feature>
<reference evidence="6 7" key="1">
    <citation type="submission" date="2024-06" db="EMBL/GenBank/DDBJ databases">
        <title>Chitinophaga defluvii sp. nov., isolated from municipal sewage.</title>
        <authorList>
            <person name="Zhang L."/>
        </authorList>
    </citation>
    <scope>NUCLEOTIDE SEQUENCE [LARGE SCALE GENOMIC DNA]</scope>
    <source>
        <strain evidence="6 7">H8</strain>
    </source>
</reference>
<feature type="active site" evidence="4">
    <location>
        <position position="132"/>
    </location>
</feature>
<keyword evidence="1 4" id="KW-0378">Hydrolase</keyword>
<sequence length="193" mass="20641">MKPPLLVVIGGSAGSLQTILQLLPSLDVHLGAAIIIILHRQSHYDSVLTELLSVKTGLVVKEAEEKDPILPGVIYIAPADYHLLIESDHTFSLDYSEKVNFSRPSIDVTFSAAATVYGKQLAALLLSGANADGTEGLQTVKAMGGITAIHNPLHAAVDFMPRQAMNNMEVDYILETTEMAAFINRFAAAATQG</sequence>
<evidence type="ECO:0000259" key="5">
    <source>
        <dbReference type="PROSITE" id="PS50122"/>
    </source>
</evidence>
<dbReference type="PANTHER" id="PTHR42872">
    <property type="entry name" value="PROTEIN-GLUTAMATE METHYLESTERASE/PROTEIN-GLUTAMINE GLUTAMINASE"/>
    <property type="match status" value="1"/>
</dbReference>
<dbReference type="EMBL" id="JBEXAC010000001">
    <property type="protein sequence ID" value="MET6997691.1"/>
    <property type="molecule type" value="Genomic_DNA"/>
</dbReference>
<dbReference type="Gene3D" id="3.40.50.180">
    <property type="entry name" value="Methylesterase CheB, C-terminal domain"/>
    <property type="match status" value="1"/>
</dbReference>
<evidence type="ECO:0000313" key="6">
    <source>
        <dbReference type="EMBL" id="MET6997691.1"/>
    </source>
</evidence>
<feature type="active site" evidence="4">
    <location>
        <position position="12"/>
    </location>
</feature>
<comment type="caution">
    <text evidence="6">The sequence shown here is derived from an EMBL/GenBank/DDBJ whole genome shotgun (WGS) entry which is preliminary data.</text>
</comment>
<dbReference type="PROSITE" id="PS50122">
    <property type="entry name" value="CHEB"/>
    <property type="match status" value="1"/>
</dbReference>
<dbReference type="InterPro" id="IPR035909">
    <property type="entry name" value="CheB_C"/>
</dbReference>
<keyword evidence="4" id="KW-0145">Chemotaxis</keyword>
<accession>A0ABV2T3S2</accession>
<dbReference type="CDD" id="cd16433">
    <property type="entry name" value="CheB"/>
    <property type="match status" value="1"/>
</dbReference>
<evidence type="ECO:0000256" key="2">
    <source>
        <dbReference type="ARBA" id="ARBA00039140"/>
    </source>
</evidence>
<gene>
    <name evidence="6" type="ORF">ABR189_09945</name>
</gene>
<evidence type="ECO:0000313" key="7">
    <source>
        <dbReference type="Proteomes" id="UP001549749"/>
    </source>
</evidence>
<name>A0ABV2T3S2_9BACT</name>
<proteinExistence type="predicted"/>
<dbReference type="PANTHER" id="PTHR42872:SF6">
    <property type="entry name" value="PROTEIN-GLUTAMATE METHYLESTERASE_PROTEIN-GLUTAMINE GLUTAMINASE"/>
    <property type="match status" value="1"/>
</dbReference>
<organism evidence="6 7">
    <name type="scientific">Chitinophaga defluvii</name>
    <dbReference type="NCBI Taxonomy" id="3163343"/>
    <lineage>
        <taxon>Bacteria</taxon>
        <taxon>Pseudomonadati</taxon>
        <taxon>Bacteroidota</taxon>
        <taxon>Chitinophagia</taxon>
        <taxon>Chitinophagales</taxon>
        <taxon>Chitinophagaceae</taxon>
        <taxon>Chitinophaga</taxon>
    </lineage>
</organism>
<evidence type="ECO:0000256" key="3">
    <source>
        <dbReference type="ARBA" id="ARBA00048267"/>
    </source>
</evidence>
<dbReference type="SUPFAM" id="SSF52738">
    <property type="entry name" value="Methylesterase CheB, C-terminal domain"/>
    <property type="match status" value="1"/>
</dbReference>
<protein>
    <recommendedName>
        <fullName evidence="2">protein-glutamate methylesterase</fullName>
        <ecNumber evidence="2">3.1.1.61</ecNumber>
    </recommendedName>
</protein>
<dbReference type="EC" id="3.1.1.61" evidence="2"/>
<comment type="catalytic activity">
    <reaction evidence="3">
        <text>[protein]-L-glutamate 5-O-methyl ester + H2O = L-glutamyl-[protein] + methanol + H(+)</text>
        <dbReference type="Rhea" id="RHEA:23236"/>
        <dbReference type="Rhea" id="RHEA-COMP:10208"/>
        <dbReference type="Rhea" id="RHEA-COMP:10311"/>
        <dbReference type="ChEBI" id="CHEBI:15377"/>
        <dbReference type="ChEBI" id="CHEBI:15378"/>
        <dbReference type="ChEBI" id="CHEBI:17790"/>
        <dbReference type="ChEBI" id="CHEBI:29973"/>
        <dbReference type="ChEBI" id="CHEBI:82795"/>
        <dbReference type="EC" id="3.1.1.61"/>
    </reaction>
</comment>
<dbReference type="RefSeq" id="WP_354660326.1">
    <property type="nucleotide sequence ID" value="NZ_JBEXAC010000001.1"/>
</dbReference>
<keyword evidence="7" id="KW-1185">Reference proteome</keyword>
<dbReference type="Pfam" id="PF01339">
    <property type="entry name" value="CheB_methylest"/>
    <property type="match status" value="1"/>
</dbReference>
<evidence type="ECO:0000256" key="4">
    <source>
        <dbReference type="PROSITE-ProRule" id="PRU00050"/>
    </source>
</evidence>
<dbReference type="Proteomes" id="UP001549749">
    <property type="component" value="Unassembled WGS sequence"/>
</dbReference>
<dbReference type="InterPro" id="IPR000673">
    <property type="entry name" value="Sig_transdc_resp-reg_Me-estase"/>
</dbReference>
<evidence type="ECO:0000256" key="1">
    <source>
        <dbReference type="ARBA" id="ARBA00022801"/>
    </source>
</evidence>